<dbReference type="RefSeq" id="WP_147057461.1">
    <property type="nucleotide sequence ID" value="NZ_CP042437.1"/>
</dbReference>
<dbReference type="InterPro" id="IPR009057">
    <property type="entry name" value="Homeodomain-like_sf"/>
</dbReference>
<evidence type="ECO:0000256" key="2">
    <source>
        <dbReference type="ARBA" id="ARBA00023125"/>
    </source>
</evidence>
<keyword evidence="1" id="KW-0805">Transcription regulation</keyword>
<dbReference type="InterPro" id="IPR020449">
    <property type="entry name" value="Tscrpt_reg_AraC-type_HTH"/>
</dbReference>
<dbReference type="InterPro" id="IPR003313">
    <property type="entry name" value="AraC-bd"/>
</dbReference>
<reference evidence="5 6" key="1">
    <citation type="journal article" date="2013" name="J. Microbiol.">
        <title>Mucilaginibacter ginsenosidivorax sp. nov., with ginsenoside converting activity isolated from sediment.</title>
        <authorList>
            <person name="Kim J.K."/>
            <person name="Choi T.E."/>
            <person name="Liu Q.M."/>
            <person name="Park H.Y."/>
            <person name="Yi T.H."/>
            <person name="Yoon M.H."/>
            <person name="Kim S.C."/>
            <person name="Im W.T."/>
        </authorList>
    </citation>
    <scope>NUCLEOTIDE SEQUENCE [LARGE SCALE GENOMIC DNA]</scope>
    <source>
        <strain evidence="5 6">KHI28</strain>
    </source>
</reference>
<accession>A0A5B8W4G8</accession>
<sequence length="285" mass="32670">MDRIPVRHISATQKEPDTTALFNIWALDELLAGTDMVQELHRHDFFYILALKNGSGHHDIDFTHYQICDNTIFFMRPGQVHQLVLKAGSTGYLMQFSAGFYFLNDKAADHVLRKAGSINHYRPGDKGFQKLFNSLAYILQEYTDRHLYYQETIRANMDIFFIGLIRLQPANAVSSASMHTQAQLEKLLTLLDTHVFTHKQVAYYADMLNLSAYQLNIITTTTLGKTCSQVINEHIVLEAKRYLLATANQVNQIAGLLGYQDASYFIRFFKKHTGHSPEAFRHNFS</sequence>
<dbReference type="Gene3D" id="1.10.10.60">
    <property type="entry name" value="Homeodomain-like"/>
    <property type="match status" value="1"/>
</dbReference>
<dbReference type="InterPro" id="IPR037923">
    <property type="entry name" value="HTH-like"/>
</dbReference>
<dbReference type="PANTHER" id="PTHR43280:SF32">
    <property type="entry name" value="TRANSCRIPTIONAL REGULATORY PROTEIN"/>
    <property type="match status" value="1"/>
</dbReference>
<dbReference type="PRINTS" id="PR00032">
    <property type="entry name" value="HTHARAC"/>
</dbReference>
<keyword evidence="2" id="KW-0238">DNA-binding</keyword>
<dbReference type="Pfam" id="PF02311">
    <property type="entry name" value="AraC_binding"/>
    <property type="match status" value="1"/>
</dbReference>
<dbReference type="EMBL" id="CP042437">
    <property type="protein sequence ID" value="QEC78633.1"/>
    <property type="molecule type" value="Genomic_DNA"/>
</dbReference>
<gene>
    <name evidence="5" type="ORF">FSB76_22790</name>
</gene>
<dbReference type="SUPFAM" id="SSF51215">
    <property type="entry name" value="Regulatory protein AraC"/>
    <property type="match status" value="1"/>
</dbReference>
<keyword evidence="6" id="KW-1185">Reference proteome</keyword>
<dbReference type="GO" id="GO:0043565">
    <property type="term" value="F:sequence-specific DNA binding"/>
    <property type="evidence" value="ECO:0007669"/>
    <property type="project" value="InterPro"/>
</dbReference>
<dbReference type="SMART" id="SM00342">
    <property type="entry name" value="HTH_ARAC"/>
    <property type="match status" value="1"/>
</dbReference>
<evidence type="ECO:0000259" key="4">
    <source>
        <dbReference type="PROSITE" id="PS01124"/>
    </source>
</evidence>
<protein>
    <submittedName>
        <fullName evidence="5">Helix-turn-helix domain-containing protein</fullName>
    </submittedName>
</protein>
<keyword evidence="3" id="KW-0804">Transcription</keyword>
<dbReference type="Proteomes" id="UP000321362">
    <property type="component" value="Chromosome"/>
</dbReference>
<name>A0A5B8W4G8_9SPHI</name>
<dbReference type="PANTHER" id="PTHR43280">
    <property type="entry name" value="ARAC-FAMILY TRANSCRIPTIONAL REGULATOR"/>
    <property type="match status" value="1"/>
</dbReference>
<dbReference type="AlphaFoldDB" id="A0A5B8W4G8"/>
<organism evidence="5 6">
    <name type="scientific">Mucilaginibacter ginsenosidivorax</name>
    <dbReference type="NCBI Taxonomy" id="862126"/>
    <lineage>
        <taxon>Bacteria</taxon>
        <taxon>Pseudomonadati</taxon>
        <taxon>Bacteroidota</taxon>
        <taxon>Sphingobacteriia</taxon>
        <taxon>Sphingobacteriales</taxon>
        <taxon>Sphingobacteriaceae</taxon>
        <taxon>Mucilaginibacter</taxon>
    </lineage>
</organism>
<feature type="domain" description="HTH araC/xylS-type" evidence="4">
    <location>
        <begin position="185"/>
        <end position="283"/>
    </location>
</feature>
<dbReference type="OrthoDB" id="2585681at2"/>
<evidence type="ECO:0000313" key="5">
    <source>
        <dbReference type="EMBL" id="QEC78633.1"/>
    </source>
</evidence>
<dbReference type="GO" id="GO:0003700">
    <property type="term" value="F:DNA-binding transcription factor activity"/>
    <property type="evidence" value="ECO:0007669"/>
    <property type="project" value="InterPro"/>
</dbReference>
<dbReference type="SUPFAM" id="SSF46689">
    <property type="entry name" value="Homeodomain-like"/>
    <property type="match status" value="1"/>
</dbReference>
<evidence type="ECO:0000313" key="6">
    <source>
        <dbReference type="Proteomes" id="UP000321362"/>
    </source>
</evidence>
<evidence type="ECO:0000256" key="1">
    <source>
        <dbReference type="ARBA" id="ARBA00023015"/>
    </source>
</evidence>
<dbReference type="Pfam" id="PF12833">
    <property type="entry name" value="HTH_18"/>
    <property type="match status" value="1"/>
</dbReference>
<evidence type="ECO:0000256" key="3">
    <source>
        <dbReference type="ARBA" id="ARBA00023163"/>
    </source>
</evidence>
<proteinExistence type="predicted"/>
<dbReference type="KEGG" id="mgk:FSB76_22790"/>
<dbReference type="InterPro" id="IPR018060">
    <property type="entry name" value="HTH_AraC"/>
</dbReference>
<dbReference type="PROSITE" id="PS01124">
    <property type="entry name" value="HTH_ARAC_FAMILY_2"/>
    <property type="match status" value="1"/>
</dbReference>